<evidence type="ECO:0000313" key="1">
    <source>
        <dbReference type="EMBL" id="GMR42797.1"/>
    </source>
</evidence>
<dbReference type="EMBL" id="BTRK01000003">
    <property type="protein sequence ID" value="GMR42797.1"/>
    <property type="molecule type" value="Genomic_DNA"/>
</dbReference>
<protein>
    <submittedName>
        <fullName evidence="1">Uncharacterized protein</fullName>
    </submittedName>
</protein>
<feature type="non-terminal residue" evidence="1">
    <location>
        <position position="1"/>
    </location>
</feature>
<organism evidence="1 2">
    <name type="scientific">Pristionchus mayeri</name>
    <dbReference type="NCBI Taxonomy" id="1317129"/>
    <lineage>
        <taxon>Eukaryota</taxon>
        <taxon>Metazoa</taxon>
        <taxon>Ecdysozoa</taxon>
        <taxon>Nematoda</taxon>
        <taxon>Chromadorea</taxon>
        <taxon>Rhabditida</taxon>
        <taxon>Rhabditina</taxon>
        <taxon>Diplogasteromorpha</taxon>
        <taxon>Diplogasteroidea</taxon>
        <taxon>Neodiplogasteridae</taxon>
        <taxon>Pristionchus</taxon>
    </lineage>
</organism>
<evidence type="ECO:0000313" key="2">
    <source>
        <dbReference type="Proteomes" id="UP001328107"/>
    </source>
</evidence>
<feature type="non-terminal residue" evidence="1">
    <location>
        <position position="67"/>
    </location>
</feature>
<sequence length="67" mass="7634">EGIASPLNFTLHHQDESNRPKRFSIDVNGVTRNDCFWYGKAPLCGGECPANYDQIERRSFKFIPEGC</sequence>
<dbReference type="AlphaFoldDB" id="A0AAN5CG31"/>
<name>A0AAN5CG31_9BILA</name>
<gene>
    <name evidence="1" type="ORF">PMAYCL1PPCAC_12992</name>
</gene>
<comment type="caution">
    <text evidence="1">The sequence shown here is derived from an EMBL/GenBank/DDBJ whole genome shotgun (WGS) entry which is preliminary data.</text>
</comment>
<accession>A0AAN5CG31</accession>
<dbReference type="Proteomes" id="UP001328107">
    <property type="component" value="Unassembled WGS sequence"/>
</dbReference>
<proteinExistence type="predicted"/>
<reference evidence="2" key="1">
    <citation type="submission" date="2022-10" db="EMBL/GenBank/DDBJ databases">
        <title>Genome assembly of Pristionchus species.</title>
        <authorList>
            <person name="Yoshida K."/>
            <person name="Sommer R.J."/>
        </authorList>
    </citation>
    <scope>NUCLEOTIDE SEQUENCE [LARGE SCALE GENOMIC DNA]</scope>
    <source>
        <strain evidence="2">RS5460</strain>
    </source>
</reference>
<keyword evidence="2" id="KW-1185">Reference proteome</keyword>